<dbReference type="GO" id="GO:0003677">
    <property type="term" value="F:DNA binding"/>
    <property type="evidence" value="ECO:0007669"/>
    <property type="project" value="UniProtKB-KW"/>
</dbReference>
<dbReference type="SUPFAM" id="SSF48008">
    <property type="entry name" value="GntR ligand-binding domain-like"/>
    <property type="match status" value="1"/>
</dbReference>
<dbReference type="PANTHER" id="PTHR43537:SF44">
    <property type="entry name" value="GNTR FAMILY REGULATORY PROTEIN"/>
    <property type="match status" value="1"/>
</dbReference>
<dbReference type="AlphaFoldDB" id="A0A6L5YVV4"/>
<dbReference type="InterPro" id="IPR008920">
    <property type="entry name" value="TF_FadR/GntR_C"/>
</dbReference>
<dbReference type="Pfam" id="PF00392">
    <property type="entry name" value="GntR"/>
    <property type="match status" value="1"/>
</dbReference>
<dbReference type="InterPro" id="IPR036388">
    <property type="entry name" value="WH-like_DNA-bd_sf"/>
</dbReference>
<comment type="caution">
    <text evidence="5">The sequence shown here is derived from an EMBL/GenBank/DDBJ whole genome shotgun (WGS) entry which is preliminary data.</text>
</comment>
<evidence type="ECO:0000313" key="6">
    <source>
        <dbReference type="Proteomes" id="UP000474957"/>
    </source>
</evidence>
<dbReference type="EMBL" id="WIND01000001">
    <property type="protein sequence ID" value="MSU88496.1"/>
    <property type="molecule type" value="Genomic_DNA"/>
</dbReference>
<reference evidence="5 6" key="1">
    <citation type="submission" date="2019-10" db="EMBL/GenBank/DDBJ databases">
        <title>Cognatihalovulum marinum gen. nov. sp. nov., a new member of the family Rhodobacteraceae isolated from deep seawater of the Northwest Indian Ocean.</title>
        <authorList>
            <person name="Ruan C."/>
            <person name="Wang J."/>
            <person name="Zheng X."/>
            <person name="Song L."/>
            <person name="Zhu Y."/>
            <person name="Huang Y."/>
            <person name="Lu Z."/>
            <person name="Du W."/>
            <person name="Huang L."/>
            <person name="Dai X."/>
        </authorList>
    </citation>
    <scope>NUCLEOTIDE SEQUENCE [LARGE SCALE GENOMIC DNA]</scope>
    <source>
        <strain evidence="5 6">2CG4</strain>
    </source>
</reference>
<dbReference type="Gene3D" id="1.20.120.530">
    <property type="entry name" value="GntR ligand-binding domain-like"/>
    <property type="match status" value="1"/>
</dbReference>
<dbReference type="PRINTS" id="PR00035">
    <property type="entry name" value="HTHGNTR"/>
</dbReference>
<dbReference type="RefSeq" id="WP_154444544.1">
    <property type="nucleotide sequence ID" value="NZ_WIND01000001.1"/>
</dbReference>
<keyword evidence="2" id="KW-0238">DNA-binding</keyword>
<dbReference type="InterPro" id="IPR000524">
    <property type="entry name" value="Tscrpt_reg_HTH_GntR"/>
</dbReference>
<evidence type="ECO:0000256" key="3">
    <source>
        <dbReference type="ARBA" id="ARBA00023163"/>
    </source>
</evidence>
<name>A0A6L5YVV4_9RHOB</name>
<sequence length="251" mass="27025">MIATPQPWVSGSRAAARAIGTAIIRGSFGEGDRLPLEAELAAMFSVSRNTLREAMRLLVAKGMVEVAPRRGTKVLPSERWNALDIELIEWSTGPAGTDPAFMREILRVRAMLEPFAAADAARNRTETQLAAIADLVARMEQAAEGEDRAASVEADLAFHLAVADAAGNRFIACIARAIMQALRTNFDALISVPGNFRRNIPNHHAVLDRVAGRDPDGARRAMEQLLRQAECDTDLMFAPAAAAQPGVGDDD</sequence>
<gene>
    <name evidence="5" type="ORF">GE300_02545</name>
</gene>
<dbReference type="SUPFAM" id="SSF46785">
    <property type="entry name" value="Winged helix' DNA-binding domain"/>
    <property type="match status" value="1"/>
</dbReference>
<dbReference type="PANTHER" id="PTHR43537">
    <property type="entry name" value="TRANSCRIPTIONAL REGULATOR, GNTR FAMILY"/>
    <property type="match status" value="1"/>
</dbReference>
<dbReference type="InterPro" id="IPR036390">
    <property type="entry name" value="WH_DNA-bd_sf"/>
</dbReference>
<organism evidence="5 6">
    <name type="scientific">Halovulum marinum</name>
    <dbReference type="NCBI Taxonomy" id="2662447"/>
    <lineage>
        <taxon>Bacteria</taxon>
        <taxon>Pseudomonadati</taxon>
        <taxon>Pseudomonadota</taxon>
        <taxon>Alphaproteobacteria</taxon>
        <taxon>Rhodobacterales</taxon>
        <taxon>Paracoccaceae</taxon>
        <taxon>Halovulum</taxon>
    </lineage>
</organism>
<feature type="domain" description="HTH gntR-type" evidence="4">
    <location>
        <begin position="9"/>
        <end position="77"/>
    </location>
</feature>
<keyword evidence="6" id="KW-1185">Reference proteome</keyword>
<dbReference type="PROSITE" id="PS50949">
    <property type="entry name" value="HTH_GNTR"/>
    <property type="match status" value="1"/>
</dbReference>
<evidence type="ECO:0000256" key="1">
    <source>
        <dbReference type="ARBA" id="ARBA00023015"/>
    </source>
</evidence>
<keyword evidence="1" id="KW-0805">Transcription regulation</keyword>
<keyword evidence="3" id="KW-0804">Transcription</keyword>
<dbReference type="InterPro" id="IPR011711">
    <property type="entry name" value="GntR_C"/>
</dbReference>
<dbReference type="CDD" id="cd07377">
    <property type="entry name" value="WHTH_GntR"/>
    <property type="match status" value="1"/>
</dbReference>
<evidence type="ECO:0000313" key="5">
    <source>
        <dbReference type="EMBL" id="MSU88496.1"/>
    </source>
</evidence>
<dbReference type="SMART" id="SM00895">
    <property type="entry name" value="FCD"/>
    <property type="match status" value="1"/>
</dbReference>
<dbReference type="GO" id="GO:0003700">
    <property type="term" value="F:DNA-binding transcription factor activity"/>
    <property type="evidence" value="ECO:0007669"/>
    <property type="project" value="InterPro"/>
</dbReference>
<protein>
    <submittedName>
        <fullName evidence="5">FCD domain-containing protein</fullName>
    </submittedName>
</protein>
<dbReference type="Gene3D" id="1.10.10.10">
    <property type="entry name" value="Winged helix-like DNA-binding domain superfamily/Winged helix DNA-binding domain"/>
    <property type="match status" value="1"/>
</dbReference>
<dbReference type="SMART" id="SM00345">
    <property type="entry name" value="HTH_GNTR"/>
    <property type="match status" value="1"/>
</dbReference>
<evidence type="ECO:0000259" key="4">
    <source>
        <dbReference type="PROSITE" id="PS50949"/>
    </source>
</evidence>
<evidence type="ECO:0000256" key="2">
    <source>
        <dbReference type="ARBA" id="ARBA00023125"/>
    </source>
</evidence>
<dbReference type="Pfam" id="PF07729">
    <property type="entry name" value="FCD"/>
    <property type="match status" value="1"/>
</dbReference>
<proteinExistence type="predicted"/>
<accession>A0A6L5YVV4</accession>
<dbReference type="Proteomes" id="UP000474957">
    <property type="component" value="Unassembled WGS sequence"/>
</dbReference>